<protein>
    <submittedName>
        <fullName evidence="1">Uncharacterized protein</fullName>
    </submittedName>
</protein>
<gene>
    <name evidence="1" type="ORF">GCM10009409_33620</name>
</gene>
<keyword evidence="2" id="KW-1185">Reference proteome</keyword>
<sequence length="67" mass="7727">MVAGAGLDKKLRPSTIVYEKLSPTSYQLLHPATDFDYVYLYFLKFKKMVAEQDLIKKLRPSALFIKS</sequence>
<comment type="caution">
    <text evidence="1">The sequence shown here is derived from an EMBL/GenBank/DDBJ whole genome shotgun (WGS) entry which is preliminary data.</text>
</comment>
<name>A0ABQ2QAV7_9GAMM</name>
<accession>A0ABQ2QAV7</accession>
<proteinExistence type="predicted"/>
<organism evidence="1 2">
    <name type="scientific">Shewanella saliphila</name>
    <dbReference type="NCBI Taxonomy" id="2282698"/>
    <lineage>
        <taxon>Bacteria</taxon>
        <taxon>Pseudomonadati</taxon>
        <taxon>Pseudomonadota</taxon>
        <taxon>Gammaproteobacteria</taxon>
        <taxon>Alteromonadales</taxon>
        <taxon>Shewanellaceae</taxon>
        <taxon>Shewanella</taxon>
    </lineage>
</organism>
<dbReference type="Proteomes" id="UP000654367">
    <property type="component" value="Unassembled WGS sequence"/>
</dbReference>
<evidence type="ECO:0000313" key="1">
    <source>
        <dbReference type="EMBL" id="GGP65549.1"/>
    </source>
</evidence>
<evidence type="ECO:0000313" key="2">
    <source>
        <dbReference type="Proteomes" id="UP000654367"/>
    </source>
</evidence>
<dbReference type="EMBL" id="BMQV01000046">
    <property type="protein sequence ID" value="GGP65549.1"/>
    <property type="molecule type" value="Genomic_DNA"/>
</dbReference>
<reference evidence="2" key="1">
    <citation type="journal article" date="2019" name="Int. J. Syst. Evol. Microbiol.">
        <title>The Global Catalogue of Microorganisms (GCM) 10K type strain sequencing project: providing services to taxonomists for standard genome sequencing and annotation.</title>
        <authorList>
            <consortium name="The Broad Institute Genomics Platform"/>
            <consortium name="The Broad Institute Genome Sequencing Center for Infectious Disease"/>
            <person name="Wu L."/>
            <person name="Ma J."/>
        </authorList>
    </citation>
    <scope>NUCLEOTIDE SEQUENCE [LARGE SCALE GENOMIC DNA]</scope>
    <source>
        <strain evidence="2">JCM 32304</strain>
    </source>
</reference>